<keyword evidence="3" id="KW-1185">Reference proteome</keyword>
<comment type="similarity">
    <text evidence="1">Belongs to the UPF0065 (bug) family.</text>
</comment>
<dbReference type="RefSeq" id="WP_343894969.1">
    <property type="nucleotide sequence ID" value="NZ_BAAAFZ010000021.1"/>
</dbReference>
<gene>
    <name evidence="2" type="ORF">GCM10009416_18650</name>
</gene>
<dbReference type="Proteomes" id="UP001501588">
    <property type="component" value="Unassembled WGS sequence"/>
</dbReference>
<dbReference type="PANTHER" id="PTHR42928:SF5">
    <property type="entry name" value="BLR1237 PROTEIN"/>
    <property type="match status" value="1"/>
</dbReference>
<evidence type="ECO:0000313" key="2">
    <source>
        <dbReference type="EMBL" id="GAA0580517.1"/>
    </source>
</evidence>
<organism evidence="2 3">
    <name type="scientific">Craurococcus roseus</name>
    <dbReference type="NCBI Taxonomy" id="77585"/>
    <lineage>
        <taxon>Bacteria</taxon>
        <taxon>Pseudomonadati</taxon>
        <taxon>Pseudomonadota</taxon>
        <taxon>Alphaproteobacteria</taxon>
        <taxon>Acetobacterales</taxon>
        <taxon>Acetobacteraceae</taxon>
        <taxon>Craurococcus</taxon>
    </lineage>
</organism>
<dbReference type="Gene3D" id="3.40.190.10">
    <property type="entry name" value="Periplasmic binding protein-like II"/>
    <property type="match status" value="1"/>
</dbReference>
<name>A0ABP3Q5H6_9PROT</name>
<dbReference type="InterPro" id="IPR005064">
    <property type="entry name" value="BUG"/>
</dbReference>
<dbReference type="Pfam" id="PF03401">
    <property type="entry name" value="TctC"/>
    <property type="match status" value="1"/>
</dbReference>
<accession>A0ABP3Q5H6</accession>
<dbReference type="Gene3D" id="3.40.190.150">
    <property type="entry name" value="Bordetella uptake gene, domain 1"/>
    <property type="match status" value="1"/>
</dbReference>
<dbReference type="InterPro" id="IPR042100">
    <property type="entry name" value="Bug_dom1"/>
</dbReference>
<dbReference type="SUPFAM" id="SSF53850">
    <property type="entry name" value="Periplasmic binding protein-like II"/>
    <property type="match status" value="1"/>
</dbReference>
<evidence type="ECO:0000256" key="1">
    <source>
        <dbReference type="ARBA" id="ARBA00006987"/>
    </source>
</evidence>
<dbReference type="PANTHER" id="PTHR42928">
    <property type="entry name" value="TRICARBOXYLATE-BINDING PROTEIN"/>
    <property type="match status" value="1"/>
</dbReference>
<proteinExistence type="inferred from homology"/>
<dbReference type="CDD" id="cd07012">
    <property type="entry name" value="PBP2_Bug_TTT"/>
    <property type="match status" value="1"/>
</dbReference>
<comment type="caution">
    <text evidence="2">The sequence shown here is derived from an EMBL/GenBank/DDBJ whole genome shotgun (WGS) entry which is preliminary data.</text>
</comment>
<evidence type="ECO:0000313" key="3">
    <source>
        <dbReference type="Proteomes" id="UP001501588"/>
    </source>
</evidence>
<dbReference type="PIRSF" id="PIRSF017082">
    <property type="entry name" value="YflP"/>
    <property type="match status" value="1"/>
</dbReference>
<reference evidence="3" key="1">
    <citation type="journal article" date="2019" name="Int. J. Syst. Evol. Microbiol.">
        <title>The Global Catalogue of Microorganisms (GCM) 10K type strain sequencing project: providing services to taxonomists for standard genome sequencing and annotation.</title>
        <authorList>
            <consortium name="The Broad Institute Genomics Platform"/>
            <consortium name="The Broad Institute Genome Sequencing Center for Infectious Disease"/>
            <person name="Wu L."/>
            <person name="Ma J."/>
        </authorList>
    </citation>
    <scope>NUCLEOTIDE SEQUENCE [LARGE SCALE GENOMIC DNA]</scope>
    <source>
        <strain evidence="3">JCM 9933</strain>
    </source>
</reference>
<sequence>MRFRPITRRGAAVAGAALLLPWSVAIAAFPDRAVRIVLGFPPGSGPDVIARLLAEGLREAWPAGVVVDNKPGAAGAIAAQEVAKAAAPDGYTLLLGEVGQLAMAPSTYARLPYDPARDFAAITEVASIDFAFVVPAAVQAADFAGYLAWAKAQGPVFMGTFGAGTPGHFGAAILAREAGLKAEPAHFRTTGDAMTAVLNGDVQGMFGTVALVAPHVRAGKLKALATTGPARSSLLPEVPTVGELGRLSLAFSAWFGLVAPAATPGPVLADLEAAVLRALSAAPVRAKMQEAGFRVAGHGRAAFANLMRDETARWAEVVRSTGFKAIE</sequence>
<protein>
    <submittedName>
        <fullName evidence="2">Tripartite tricarboxylate transporter substrate binding protein</fullName>
    </submittedName>
</protein>
<dbReference type="EMBL" id="BAAAFZ010000021">
    <property type="protein sequence ID" value="GAA0580517.1"/>
    <property type="molecule type" value="Genomic_DNA"/>
</dbReference>